<evidence type="ECO:0000313" key="1">
    <source>
        <dbReference type="WBParaSite" id="GPUH_0000602201-mRNA-1"/>
    </source>
</evidence>
<dbReference type="AlphaFoldDB" id="A0A183DBC3"/>
<name>A0A183DBC3_9BILA</name>
<accession>A0A183DBC3</accession>
<dbReference type="WBParaSite" id="GPUH_0000602201-mRNA-1">
    <property type="protein sequence ID" value="GPUH_0000602201-mRNA-1"/>
    <property type="gene ID" value="GPUH_0000602201"/>
</dbReference>
<reference evidence="1" key="1">
    <citation type="submission" date="2016-06" db="UniProtKB">
        <authorList>
            <consortium name="WormBaseParasite"/>
        </authorList>
    </citation>
    <scope>IDENTIFICATION</scope>
</reference>
<organism evidence="1">
    <name type="scientific">Gongylonema pulchrum</name>
    <dbReference type="NCBI Taxonomy" id="637853"/>
    <lineage>
        <taxon>Eukaryota</taxon>
        <taxon>Metazoa</taxon>
        <taxon>Ecdysozoa</taxon>
        <taxon>Nematoda</taxon>
        <taxon>Chromadorea</taxon>
        <taxon>Rhabditida</taxon>
        <taxon>Spirurina</taxon>
        <taxon>Spiruromorpha</taxon>
        <taxon>Spiruroidea</taxon>
        <taxon>Gongylonematidae</taxon>
        <taxon>Gongylonema</taxon>
    </lineage>
</organism>
<proteinExistence type="predicted"/>
<protein>
    <submittedName>
        <fullName evidence="1">ANF_receptor domain-containing protein</fullName>
    </submittedName>
</protein>
<sequence length="57" mass="6641">LRRAEVAKAISTMCDERLPAILLWASNRHIEAIFYCDQFRDLKSQAMLRFLQDQLSG</sequence>